<evidence type="ECO:0000313" key="1">
    <source>
        <dbReference type="EMBL" id="EMO42874.1"/>
    </source>
</evidence>
<proteinExistence type="predicted"/>
<name>M6UP88_9LEPT</name>
<organism evidence="1 2">
    <name type="scientific">Leptospira noguchii serovar Autumnalis str. ZUN142</name>
    <dbReference type="NCBI Taxonomy" id="1085540"/>
    <lineage>
        <taxon>Bacteria</taxon>
        <taxon>Pseudomonadati</taxon>
        <taxon>Spirochaetota</taxon>
        <taxon>Spirochaetia</taxon>
        <taxon>Leptospirales</taxon>
        <taxon>Leptospiraceae</taxon>
        <taxon>Leptospira</taxon>
    </lineage>
</organism>
<comment type="caution">
    <text evidence="1">The sequence shown here is derived from an EMBL/GenBank/DDBJ whole genome shotgun (WGS) entry which is preliminary data.</text>
</comment>
<dbReference type="Proteomes" id="UP000012153">
    <property type="component" value="Unassembled WGS sequence"/>
</dbReference>
<gene>
    <name evidence="1" type="ORF">LEP1GSC186_0095</name>
</gene>
<accession>M6UP88</accession>
<dbReference type="RefSeq" id="WP_004435273.1">
    <property type="nucleotide sequence ID" value="NZ_AHOP02000005.1"/>
</dbReference>
<protein>
    <submittedName>
        <fullName evidence="1">Uncharacterized protein</fullName>
    </submittedName>
</protein>
<sequence length="69" mass="7679">MFESFSLLLEFGLEESILAMNEKACTGGAQFLKVTNKDKFSRTTNRTLNYDSESDRSGNPAAVHLLCET</sequence>
<dbReference type="EMBL" id="AHOP02000005">
    <property type="protein sequence ID" value="EMO42874.1"/>
    <property type="molecule type" value="Genomic_DNA"/>
</dbReference>
<reference evidence="1 2" key="1">
    <citation type="submission" date="2013-01" db="EMBL/GenBank/DDBJ databases">
        <authorList>
            <person name="Harkins D.M."/>
            <person name="Durkin A.S."/>
            <person name="Brinkac L.M."/>
            <person name="Haft D.H."/>
            <person name="Selengut J.D."/>
            <person name="Sanka R."/>
            <person name="DePew J."/>
            <person name="Purushe J."/>
            <person name="Matthias M.A."/>
            <person name="Vinetz J.M."/>
            <person name="Sutton G.G."/>
            <person name="Nierman W.C."/>
            <person name="Fouts D.E."/>
        </authorList>
    </citation>
    <scope>NUCLEOTIDE SEQUENCE [LARGE SCALE GENOMIC DNA]</scope>
    <source>
        <strain evidence="1 2">ZUN142</strain>
    </source>
</reference>
<dbReference type="AlphaFoldDB" id="M6UP88"/>
<evidence type="ECO:0000313" key="2">
    <source>
        <dbReference type="Proteomes" id="UP000012153"/>
    </source>
</evidence>